<accession>A0A7W9NM18</accession>
<reference evidence="3 4" key="1">
    <citation type="submission" date="2020-08" db="EMBL/GenBank/DDBJ databases">
        <title>Sequencing the genomes of 1000 actinobacteria strains.</title>
        <authorList>
            <person name="Klenk H.-P."/>
        </authorList>
    </citation>
    <scope>NUCLEOTIDE SEQUENCE [LARGE SCALE GENOMIC DNA]</scope>
    <source>
        <strain evidence="3 4">DSM 43851</strain>
    </source>
</reference>
<dbReference type="Gene3D" id="1.10.357.10">
    <property type="entry name" value="Tetracycline Repressor, domain 2"/>
    <property type="match status" value="1"/>
</dbReference>
<dbReference type="GO" id="GO:0003700">
    <property type="term" value="F:DNA-binding transcription factor activity"/>
    <property type="evidence" value="ECO:0007669"/>
    <property type="project" value="TreeGrafter"/>
</dbReference>
<dbReference type="Pfam" id="PF00440">
    <property type="entry name" value="TetR_N"/>
    <property type="match status" value="1"/>
</dbReference>
<dbReference type="PANTHER" id="PTHR30055:SF226">
    <property type="entry name" value="HTH-TYPE TRANSCRIPTIONAL REGULATOR PKSA"/>
    <property type="match status" value="1"/>
</dbReference>
<dbReference type="SUPFAM" id="SSF46689">
    <property type="entry name" value="Homeodomain-like"/>
    <property type="match status" value="1"/>
</dbReference>
<name>A0A7W9NM18_9PSEU</name>
<dbReference type="InterPro" id="IPR009057">
    <property type="entry name" value="Homeodomain-like_sf"/>
</dbReference>
<dbReference type="EMBL" id="JACHIR010000003">
    <property type="protein sequence ID" value="MBB5897665.1"/>
    <property type="molecule type" value="Genomic_DNA"/>
</dbReference>
<protein>
    <submittedName>
        <fullName evidence="3">AcrR family transcriptional regulator</fullName>
    </submittedName>
</protein>
<dbReference type="PANTHER" id="PTHR30055">
    <property type="entry name" value="HTH-TYPE TRANSCRIPTIONAL REGULATOR RUTR"/>
    <property type="match status" value="1"/>
</dbReference>
<feature type="domain" description="HTH tetR-type" evidence="2">
    <location>
        <begin position="20"/>
        <end position="67"/>
    </location>
</feature>
<keyword evidence="1" id="KW-0238">DNA-binding</keyword>
<dbReference type="GO" id="GO:0000976">
    <property type="term" value="F:transcription cis-regulatory region binding"/>
    <property type="evidence" value="ECO:0007669"/>
    <property type="project" value="TreeGrafter"/>
</dbReference>
<evidence type="ECO:0000313" key="3">
    <source>
        <dbReference type="EMBL" id="MBB5897665.1"/>
    </source>
</evidence>
<evidence type="ECO:0000256" key="1">
    <source>
        <dbReference type="ARBA" id="ARBA00023125"/>
    </source>
</evidence>
<comment type="caution">
    <text evidence="3">The sequence shown here is derived from an EMBL/GenBank/DDBJ whole genome shotgun (WGS) entry which is preliminary data.</text>
</comment>
<organism evidence="3 4">
    <name type="scientific">Kutzneria kofuensis</name>
    <dbReference type="NCBI Taxonomy" id="103725"/>
    <lineage>
        <taxon>Bacteria</taxon>
        <taxon>Bacillati</taxon>
        <taxon>Actinomycetota</taxon>
        <taxon>Actinomycetes</taxon>
        <taxon>Pseudonocardiales</taxon>
        <taxon>Pseudonocardiaceae</taxon>
        <taxon>Kutzneria</taxon>
    </lineage>
</organism>
<evidence type="ECO:0000313" key="4">
    <source>
        <dbReference type="Proteomes" id="UP000585638"/>
    </source>
</evidence>
<dbReference type="InterPro" id="IPR001647">
    <property type="entry name" value="HTH_TetR"/>
</dbReference>
<dbReference type="AlphaFoldDB" id="A0A7W9NM18"/>
<gene>
    <name evidence="3" type="ORF">BJ998_008924</name>
</gene>
<proteinExistence type="predicted"/>
<keyword evidence="4" id="KW-1185">Reference proteome</keyword>
<dbReference type="RefSeq" id="WP_184870118.1">
    <property type="nucleotide sequence ID" value="NZ_JACHIR010000003.1"/>
</dbReference>
<dbReference type="InterPro" id="IPR050109">
    <property type="entry name" value="HTH-type_TetR-like_transc_reg"/>
</dbReference>
<dbReference type="SUPFAM" id="SSF48498">
    <property type="entry name" value="Tetracyclin repressor-like, C-terminal domain"/>
    <property type="match status" value="1"/>
</dbReference>
<dbReference type="InterPro" id="IPR036271">
    <property type="entry name" value="Tet_transcr_reg_TetR-rel_C_sf"/>
</dbReference>
<dbReference type="Proteomes" id="UP000585638">
    <property type="component" value="Unassembled WGS sequence"/>
</dbReference>
<evidence type="ECO:0000259" key="2">
    <source>
        <dbReference type="Pfam" id="PF00440"/>
    </source>
</evidence>
<sequence>MPANTTKGRTFTENARRAQIVAAAIAVIADHGYAAASFTRIARQAGLSSTGMISYHFANKDDLIGEVLTEATTVAHHFISPRMEAVTGYRAKLRARLESNMELVRAHPAHVRALMEIAQNAPKTPDFVDERFGLFTRHLRAGQEAGEFGAFNTDAMAVAIIGAIDAMVIGLVLHPDVDATEFGHELADTFDRATRPS</sequence>